<feature type="compositionally biased region" description="Basic and acidic residues" evidence="3">
    <location>
        <begin position="241"/>
        <end position="258"/>
    </location>
</feature>
<dbReference type="Pfam" id="PF25459">
    <property type="entry name" value="AIM3_BBC1_C"/>
    <property type="match status" value="1"/>
</dbReference>
<protein>
    <submittedName>
        <fullName evidence="5">Bbc1 SH3-domain-containing protein</fullName>
    </submittedName>
</protein>
<feature type="compositionally biased region" description="Basic and acidic residues" evidence="3">
    <location>
        <begin position="495"/>
        <end position="519"/>
    </location>
</feature>
<dbReference type="PRINTS" id="PR00499">
    <property type="entry name" value="P67PHOX"/>
</dbReference>
<dbReference type="InterPro" id="IPR001452">
    <property type="entry name" value="SH3_domain"/>
</dbReference>
<feature type="compositionally biased region" description="Acidic residues" evidence="3">
    <location>
        <begin position="480"/>
        <end position="490"/>
    </location>
</feature>
<feature type="compositionally biased region" description="Basic and acidic residues" evidence="3">
    <location>
        <begin position="167"/>
        <end position="189"/>
    </location>
</feature>
<reference evidence="5 6" key="1">
    <citation type="journal article" date="2012" name="PLoS ONE">
        <title>Sequence and analysis of the genome of the pathogenic yeast Candida orthopsilosis.</title>
        <authorList>
            <person name="Riccombeni A."/>
            <person name="Vidanes G."/>
            <person name="Proux-Wera E."/>
            <person name="Wolfe K.H."/>
            <person name="Butler G."/>
        </authorList>
    </citation>
    <scope>NUCLEOTIDE SEQUENCE [LARGE SCALE GENOMIC DNA]</scope>
    <source>
        <strain evidence="5 6">Co 90-125</strain>
    </source>
</reference>
<feature type="compositionally biased region" description="Basic and acidic residues" evidence="3">
    <location>
        <begin position="463"/>
        <end position="474"/>
    </location>
</feature>
<feature type="compositionally biased region" description="Polar residues" evidence="3">
    <location>
        <begin position="584"/>
        <end position="593"/>
    </location>
</feature>
<evidence type="ECO:0000256" key="1">
    <source>
        <dbReference type="ARBA" id="ARBA00022443"/>
    </source>
</evidence>
<feature type="compositionally biased region" description="Acidic residues" evidence="3">
    <location>
        <begin position="326"/>
        <end position="347"/>
    </location>
</feature>
<feature type="region of interest" description="Disordered" evidence="3">
    <location>
        <begin position="68"/>
        <end position="444"/>
    </location>
</feature>
<dbReference type="OrthoDB" id="207120at2759"/>
<dbReference type="PROSITE" id="PS50002">
    <property type="entry name" value="SH3"/>
    <property type="match status" value="1"/>
</dbReference>
<dbReference type="Proteomes" id="UP000005018">
    <property type="component" value="Chromosome 1"/>
</dbReference>
<evidence type="ECO:0000313" key="5">
    <source>
        <dbReference type="EMBL" id="CCG21182.1"/>
    </source>
</evidence>
<feature type="compositionally biased region" description="Pro residues" evidence="3">
    <location>
        <begin position="611"/>
        <end position="622"/>
    </location>
</feature>
<dbReference type="Gene3D" id="2.30.30.40">
    <property type="entry name" value="SH3 Domains"/>
    <property type="match status" value="1"/>
</dbReference>
<accession>H8WX42</accession>
<sequence>MSEPDVPFKVKAIFDYKSDYEDDLNFDAGQIITITSIENDEWYSGEYNDRSGMFPKNFVEVLVAPAVPASNRPTKKHEPENEVKGPAKVNSPPAENVSVHHVENKGEISEAIHSPPPHSESSQPLTKQSPTAKVPLPQAFPSKPKDPYSIKKQFVAAPTSTYVPKIQPRDESNLVAHPVHETKHSEDVVKSTPQGEHAEEEDSGPKVSLKERIALLQKKQQEEAEREAAALKRKEERKKKQAEEKERIKQLREQKSGEQKIVSQEVPENIEDSGPGGEHHSSPLVQHDGASENIHAHNEDEDIAQNDDDEVAADESTGAVGHNAPAEEENDSEKDEGEEEGEEEDDEELKRRRLVERMAKISGGRNMFGMMGMATPFGAPGTGEATKKSKAAQKEVDATDSLNAKRRSSAKDVESTAPHVPASPPVPVSAPLVPGPDTVQQAPAPTLGLAADAHPTIPVSRPEVSEHDLTKVSHESSSMAEDDEPTDSDQAEFITQKDIDKQVHDNHERAHDSTTEEHANTITLQKHRPFEGEGTGYEADEDLSDLSKPQDHGLGGVDNIEQRHETEFSEPEGHGVRVPLPSDSHGQPETQTVPPIPQRHGSQKSTDRARPLPPMPPIPGAMPNPVDQEAKAERRRSHPAPPPPPSSTSPQQPHIPTSPSLLAGEKERNHLIDSSSEDEDDNNAFELVEEPPHHFAPQKAHTVASSNESRSHPRSAPPPIPGNVPPPPIPGSIPPPPVPGAGPPPSIPFGEPPKRATTEVPPLMQTSTGASVGSVPGRKSTDSMSRSRSLKGSGGDRNQAEITLEQLEFEIANIKSTSTWWLKNELPESLVTKIGVELIYEVDTNKIHKRGGRATVYRDYYVLFYDLSQLIFELEFEESDPRNTIRLANQFTKSYPAIRKDHLENNHREFGGEIVNTAAHYLGSKLDSNLVSHVFQSPQLKSKLLPPIGNKSYGVTIYKNFNNSNVSKIDDIKAGDILWIKNGKFSTHKGIIGSKSVTVGDGSDNSTFAAVIYDFDPKKEKFKVVEQDASGHVKKESYKIGEFKSGRIRVFRPVSRSYVDW</sequence>
<dbReference type="GO" id="GO:0030041">
    <property type="term" value="P:actin filament polymerization"/>
    <property type="evidence" value="ECO:0007669"/>
    <property type="project" value="TreeGrafter"/>
</dbReference>
<dbReference type="eggNOG" id="KOG4225">
    <property type="taxonomic scope" value="Eukaryota"/>
</dbReference>
<dbReference type="SUPFAM" id="SSF50044">
    <property type="entry name" value="SH3-domain"/>
    <property type="match status" value="1"/>
</dbReference>
<dbReference type="EMBL" id="HE681719">
    <property type="protein sequence ID" value="CCG21182.1"/>
    <property type="molecule type" value="Genomic_DNA"/>
</dbReference>
<dbReference type="InterPro" id="IPR036028">
    <property type="entry name" value="SH3-like_dom_sf"/>
</dbReference>
<dbReference type="KEGG" id="cot:CORT_0A07960"/>
<dbReference type="PANTHER" id="PTHR45691">
    <property type="entry name" value="PROTEIN DIAPHANOUS"/>
    <property type="match status" value="1"/>
</dbReference>
<dbReference type="InterPro" id="IPR051412">
    <property type="entry name" value="Formin_Homology_Diaphanous_sf"/>
</dbReference>
<dbReference type="GO" id="GO:0030447">
    <property type="term" value="P:filamentous growth"/>
    <property type="evidence" value="ECO:0007669"/>
    <property type="project" value="UniProtKB-ARBA"/>
</dbReference>
<feature type="compositionally biased region" description="Low complexity" evidence="3">
    <location>
        <begin position="648"/>
        <end position="660"/>
    </location>
</feature>
<proteinExistence type="predicted"/>
<dbReference type="GO" id="GO:0005884">
    <property type="term" value="C:actin filament"/>
    <property type="evidence" value="ECO:0007669"/>
    <property type="project" value="TreeGrafter"/>
</dbReference>
<dbReference type="PANTHER" id="PTHR45691:SF6">
    <property type="entry name" value="PROTEIN DIAPHANOUS"/>
    <property type="match status" value="1"/>
</dbReference>
<dbReference type="InterPro" id="IPR057402">
    <property type="entry name" value="AIM3_BBC1_C"/>
</dbReference>
<evidence type="ECO:0000313" key="6">
    <source>
        <dbReference type="Proteomes" id="UP000005018"/>
    </source>
</evidence>
<feature type="compositionally biased region" description="Pro residues" evidence="3">
    <location>
        <begin position="715"/>
        <end position="751"/>
    </location>
</feature>
<dbReference type="SMART" id="SM00326">
    <property type="entry name" value="SH3"/>
    <property type="match status" value="1"/>
</dbReference>
<dbReference type="Pfam" id="PF00018">
    <property type="entry name" value="SH3_1"/>
    <property type="match status" value="1"/>
</dbReference>
<dbReference type="RefSeq" id="XP_003866621.1">
    <property type="nucleotide sequence ID" value="XM_003866573.1"/>
</dbReference>
<feature type="region of interest" description="Disordered" evidence="3">
    <location>
        <begin position="456"/>
        <end position="799"/>
    </location>
</feature>
<dbReference type="GeneID" id="14538002"/>
<keyword evidence="6" id="KW-1185">Reference proteome</keyword>
<evidence type="ECO:0000259" key="4">
    <source>
        <dbReference type="PROSITE" id="PS50002"/>
    </source>
</evidence>
<dbReference type="AlphaFoldDB" id="H8WX42"/>
<feature type="compositionally biased region" description="Basic and acidic residues" evidence="3">
    <location>
        <begin position="208"/>
        <end position="234"/>
    </location>
</feature>
<feature type="compositionally biased region" description="Acidic residues" evidence="3">
    <location>
        <begin position="675"/>
        <end position="689"/>
    </location>
</feature>
<evidence type="ECO:0000256" key="2">
    <source>
        <dbReference type="PROSITE-ProRule" id="PRU00192"/>
    </source>
</evidence>
<name>H8WX42_CANO9</name>
<keyword evidence="1 2" id="KW-0728">SH3 domain</keyword>
<feature type="domain" description="SH3" evidence="4">
    <location>
        <begin position="5"/>
        <end position="64"/>
    </location>
</feature>
<evidence type="ECO:0000256" key="3">
    <source>
        <dbReference type="SAM" id="MobiDB-lite"/>
    </source>
</evidence>
<feature type="compositionally biased region" description="Basic and acidic residues" evidence="3">
    <location>
        <begin position="560"/>
        <end position="575"/>
    </location>
</feature>
<feature type="compositionally biased region" description="Basic and acidic residues" evidence="3">
    <location>
        <begin position="76"/>
        <end position="85"/>
    </location>
</feature>
<feature type="compositionally biased region" description="Basic and acidic residues" evidence="3">
    <location>
        <begin position="98"/>
        <end position="110"/>
    </location>
</feature>
<feature type="compositionally biased region" description="Acidic residues" evidence="3">
    <location>
        <begin position="299"/>
        <end position="313"/>
    </location>
</feature>
<gene>
    <name evidence="5" type="ORF">CORT_0A07960</name>
</gene>
<organism evidence="5 6">
    <name type="scientific">Candida orthopsilosis (strain 90-125)</name>
    <name type="common">Yeast</name>
    <dbReference type="NCBI Taxonomy" id="1136231"/>
    <lineage>
        <taxon>Eukaryota</taxon>
        <taxon>Fungi</taxon>
        <taxon>Dikarya</taxon>
        <taxon>Ascomycota</taxon>
        <taxon>Saccharomycotina</taxon>
        <taxon>Pichiomycetes</taxon>
        <taxon>Debaryomycetaceae</taxon>
        <taxon>Candida/Lodderomyces clade</taxon>
        <taxon>Candida</taxon>
    </lineage>
</organism>
<dbReference type="HOGENOM" id="CLU_003021_0_0_1"/>